<keyword evidence="10" id="KW-1185">Reference proteome</keyword>
<evidence type="ECO:0000256" key="6">
    <source>
        <dbReference type="ARBA" id="ARBA00023136"/>
    </source>
</evidence>
<dbReference type="RefSeq" id="WP_183624727.1">
    <property type="nucleotide sequence ID" value="NZ_JACHWJ010000003.1"/>
</dbReference>
<dbReference type="CDD" id="cd17337">
    <property type="entry name" value="MFS_CsbX"/>
    <property type="match status" value="1"/>
</dbReference>
<proteinExistence type="predicted"/>
<dbReference type="PANTHER" id="PTHR23517:SF3">
    <property type="entry name" value="INTEGRAL MEMBRANE TRANSPORT PROTEIN"/>
    <property type="match status" value="1"/>
</dbReference>
<dbReference type="Proteomes" id="UP000545286">
    <property type="component" value="Unassembled WGS sequence"/>
</dbReference>
<dbReference type="PANTHER" id="PTHR23517">
    <property type="entry name" value="RESISTANCE PROTEIN MDTM, PUTATIVE-RELATED-RELATED"/>
    <property type="match status" value="1"/>
</dbReference>
<keyword evidence="6 7" id="KW-0472">Membrane</keyword>
<dbReference type="Pfam" id="PF07690">
    <property type="entry name" value="MFS_1"/>
    <property type="match status" value="1"/>
</dbReference>
<feature type="transmembrane region" description="Helical" evidence="7">
    <location>
        <begin position="296"/>
        <end position="314"/>
    </location>
</feature>
<feature type="transmembrane region" description="Helical" evidence="7">
    <location>
        <begin position="320"/>
        <end position="346"/>
    </location>
</feature>
<sequence>MFKGLSRSLVIGYVAIALFMTGDGFELTFLAKYLVDLGYAPIDSALVFSVYGFVAAIAAWSSGVVAELFGAKRVMLFGGGLWLALQLVFLGFALDSGSLPLILIIYGARAAAYPLFIYSFVVLIAQTVDRARLATAMGWYWAAYSLGIGVLGTYLPSWLIPLVGERATLWLALPWVAAGIICCFWVAAKQQAPAPLADEPNINASTKWRELARGATILGENRQILLIAIVRVICNLTLFGFPVIMPLYLTSSTYDGVQVFELTQWMQLWGLMFAVTIVTNIVWGRIGDRFGWMRQMRWYGCIGTAGATLAFYYLPQWFGANLLLMSVAAILLGITVSSFVPMGAVFPALAPGHTGAAISAHNLAAGGSTFLGPAIAAVVLPFGGVAGVCWTYAGLYVVGAVLTLFIHPPQPGFNGVPAEDETSLPANKTIAAAAERSPAISPAISPA</sequence>
<evidence type="ECO:0000256" key="1">
    <source>
        <dbReference type="ARBA" id="ARBA00004651"/>
    </source>
</evidence>
<dbReference type="EMBL" id="JACHWJ010000003">
    <property type="protein sequence ID" value="MBB2957878.1"/>
    <property type="molecule type" value="Genomic_DNA"/>
</dbReference>
<dbReference type="GO" id="GO:0022857">
    <property type="term" value="F:transmembrane transporter activity"/>
    <property type="evidence" value="ECO:0007669"/>
    <property type="project" value="InterPro"/>
</dbReference>
<feature type="transmembrane region" description="Helical" evidence="7">
    <location>
        <begin position="48"/>
        <end position="69"/>
    </location>
</feature>
<evidence type="ECO:0000313" key="10">
    <source>
        <dbReference type="Proteomes" id="UP000545286"/>
    </source>
</evidence>
<dbReference type="InterPro" id="IPR036259">
    <property type="entry name" value="MFS_trans_sf"/>
</dbReference>
<dbReference type="NCBIfam" id="TIGR00897">
    <property type="entry name" value="2A0118"/>
    <property type="match status" value="1"/>
</dbReference>
<accession>A0A7W4UNY6</accession>
<feature type="transmembrane region" description="Helical" evidence="7">
    <location>
        <begin position="167"/>
        <end position="188"/>
    </location>
</feature>
<evidence type="ECO:0000313" key="9">
    <source>
        <dbReference type="EMBL" id="MBB2957878.1"/>
    </source>
</evidence>
<name>A0A7W4UNY6_9MICO</name>
<dbReference type="InterPro" id="IPR020846">
    <property type="entry name" value="MFS_dom"/>
</dbReference>
<dbReference type="AlphaFoldDB" id="A0A7W4UNY6"/>
<dbReference type="PROSITE" id="PS50850">
    <property type="entry name" value="MFS"/>
    <property type="match status" value="1"/>
</dbReference>
<reference evidence="9 10" key="1">
    <citation type="submission" date="2020-08" db="EMBL/GenBank/DDBJ databases">
        <title>Sequencing the genomes of 1000 actinobacteria strains.</title>
        <authorList>
            <person name="Klenk H.-P."/>
        </authorList>
    </citation>
    <scope>NUCLEOTIDE SEQUENCE [LARGE SCALE GENOMIC DNA]</scope>
    <source>
        <strain evidence="9 10">DSM 20419</strain>
    </source>
</reference>
<keyword evidence="2" id="KW-0813">Transport</keyword>
<comment type="caution">
    <text evidence="9">The sequence shown here is derived from an EMBL/GenBank/DDBJ whole genome shotgun (WGS) entry which is preliminary data.</text>
</comment>
<protein>
    <submittedName>
        <fullName evidence="9">Polyol permease family</fullName>
    </submittedName>
</protein>
<dbReference type="InterPro" id="IPR004748">
    <property type="entry name" value="Polyol_permease-like"/>
</dbReference>
<organism evidence="9 10">
    <name type="scientific">Pseudoclavibacter helvolus</name>
    <dbReference type="NCBI Taxonomy" id="255205"/>
    <lineage>
        <taxon>Bacteria</taxon>
        <taxon>Bacillati</taxon>
        <taxon>Actinomycetota</taxon>
        <taxon>Actinomycetes</taxon>
        <taxon>Micrococcales</taxon>
        <taxon>Microbacteriaceae</taxon>
        <taxon>Pseudoclavibacter</taxon>
    </lineage>
</organism>
<feature type="transmembrane region" description="Helical" evidence="7">
    <location>
        <begin position="358"/>
        <end position="379"/>
    </location>
</feature>
<feature type="transmembrane region" description="Helical" evidence="7">
    <location>
        <begin position="100"/>
        <end position="125"/>
    </location>
</feature>
<feature type="transmembrane region" description="Helical" evidence="7">
    <location>
        <begin position="76"/>
        <end position="94"/>
    </location>
</feature>
<feature type="domain" description="Major facilitator superfamily (MFS) profile" evidence="8">
    <location>
        <begin position="1"/>
        <end position="411"/>
    </location>
</feature>
<evidence type="ECO:0000259" key="8">
    <source>
        <dbReference type="PROSITE" id="PS50850"/>
    </source>
</evidence>
<gene>
    <name evidence="9" type="ORF">FHX72_002023</name>
</gene>
<evidence type="ECO:0000256" key="5">
    <source>
        <dbReference type="ARBA" id="ARBA00022989"/>
    </source>
</evidence>
<feature type="transmembrane region" description="Helical" evidence="7">
    <location>
        <begin position="265"/>
        <end position="284"/>
    </location>
</feature>
<dbReference type="SUPFAM" id="SSF103473">
    <property type="entry name" value="MFS general substrate transporter"/>
    <property type="match status" value="1"/>
</dbReference>
<evidence type="ECO:0000256" key="2">
    <source>
        <dbReference type="ARBA" id="ARBA00022448"/>
    </source>
</evidence>
<keyword evidence="4 7" id="KW-0812">Transmembrane</keyword>
<dbReference type="InterPro" id="IPR011701">
    <property type="entry name" value="MFS"/>
</dbReference>
<feature type="transmembrane region" description="Helical" evidence="7">
    <location>
        <begin position="137"/>
        <end position="155"/>
    </location>
</feature>
<dbReference type="Gene3D" id="1.20.1250.20">
    <property type="entry name" value="MFS general substrate transporter like domains"/>
    <property type="match status" value="2"/>
</dbReference>
<keyword evidence="3" id="KW-1003">Cell membrane</keyword>
<dbReference type="GO" id="GO:0005886">
    <property type="term" value="C:plasma membrane"/>
    <property type="evidence" value="ECO:0007669"/>
    <property type="project" value="UniProtKB-SubCell"/>
</dbReference>
<keyword evidence="5 7" id="KW-1133">Transmembrane helix</keyword>
<evidence type="ECO:0000256" key="7">
    <source>
        <dbReference type="SAM" id="Phobius"/>
    </source>
</evidence>
<evidence type="ECO:0000256" key="4">
    <source>
        <dbReference type="ARBA" id="ARBA00022692"/>
    </source>
</evidence>
<dbReference type="InterPro" id="IPR050171">
    <property type="entry name" value="MFS_Transporters"/>
</dbReference>
<feature type="transmembrane region" description="Helical" evidence="7">
    <location>
        <begin position="385"/>
        <end position="406"/>
    </location>
</feature>
<feature type="transmembrane region" description="Helical" evidence="7">
    <location>
        <begin position="224"/>
        <end position="245"/>
    </location>
</feature>
<evidence type="ECO:0000256" key="3">
    <source>
        <dbReference type="ARBA" id="ARBA00022475"/>
    </source>
</evidence>
<comment type="subcellular location">
    <subcellularLocation>
        <location evidence="1">Cell membrane</location>
        <topology evidence="1">Multi-pass membrane protein</topology>
    </subcellularLocation>
</comment>